<evidence type="ECO:0000256" key="5">
    <source>
        <dbReference type="ARBA" id="ARBA00023251"/>
    </source>
</evidence>
<dbReference type="EMBL" id="JACHJB010000002">
    <property type="protein sequence ID" value="MBB6347817.1"/>
    <property type="molecule type" value="Genomic_DNA"/>
</dbReference>
<evidence type="ECO:0000259" key="7">
    <source>
        <dbReference type="PROSITE" id="PS51012"/>
    </source>
</evidence>
<organism evidence="8 9">
    <name type="scientific">Nonomuraea muscovyensis</name>
    <dbReference type="NCBI Taxonomy" id="1124761"/>
    <lineage>
        <taxon>Bacteria</taxon>
        <taxon>Bacillati</taxon>
        <taxon>Actinomycetota</taxon>
        <taxon>Actinomycetes</taxon>
        <taxon>Streptosporangiales</taxon>
        <taxon>Streptosporangiaceae</taxon>
        <taxon>Nonomuraea</taxon>
    </lineage>
</organism>
<name>A0A7X0C3I1_9ACTN</name>
<proteinExistence type="inferred from homology"/>
<dbReference type="InterPro" id="IPR013525">
    <property type="entry name" value="ABC2_TM"/>
</dbReference>
<dbReference type="PANTHER" id="PTHR43229:SF2">
    <property type="entry name" value="NODULATION PROTEIN J"/>
    <property type="match status" value="1"/>
</dbReference>
<keyword evidence="6" id="KW-0813">Transport</keyword>
<dbReference type="RefSeq" id="WP_185085698.1">
    <property type="nucleotide sequence ID" value="NZ_JACHJB010000002.1"/>
</dbReference>
<evidence type="ECO:0000256" key="3">
    <source>
        <dbReference type="ARBA" id="ARBA00022989"/>
    </source>
</evidence>
<protein>
    <recommendedName>
        <fullName evidence="6">Transport permease protein</fullName>
    </recommendedName>
</protein>
<dbReference type="PANTHER" id="PTHR43229">
    <property type="entry name" value="NODULATION PROTEIN J"/>
    <property type="match status" value="1"/>
</dbReference>
<dbReference type="PROSITE" id="PS51012">
    <property type="entry name" value="ABC_TM2"/>
    <property type="match status" value="1"/>
</dbReference>
<keyword evidence="3 6" id="KW-1133">Transmembrane helix</keyword>
<feature type="transmembrane region" description="Helical" evidence="6">
    <location>
        <begin position="52"/>
        <end position="74"/>
    </location>
</feature>
<dbReference type="AlphaFoldDB" id="A0A7X0C3I1"/>
<keyword evidence="4 6" id="KW-0472">Membrane</keyword>
<feature type="transmembrane region" description="Helical" evidence="6">
    <location>
        <begin position="21"/>
        <end position="40"/>
    </location>
</feature>
<dbReference type="GO" id="GO:0140359">
    <property type="term" value="F:ABC-type transporter activity"/>
    <property type="evidence" value="ECO:0007669"/>
    <property type="project" value="InterPro"/>
</dbReference>
<dbReference type="Proteomes" id="UP000583800">
    <property type="component" value="Unassembled WGS sequence"/>
</dbReference>
<evidence type="ECO:0000313" key="9">
    <source>
        <dbReference type="Proteomes" id="UP000583800"/>
    </source>
</evidence>
<evidence type="ECO:0000256" key="4">
    <source>
        <dbReference type="ARBA" id="ARBA00023136"/>
    </source>
</evidence>
<sequence length="246" mass="25837">MTEVGVLAGRTMRRFLRTPQLVISGFAFPVLLMFTILPVYGGLVGDGYIQRFAPLIVLSTVTFGMAPSAVGLFTDLREGIFDRLRTMPVGAASTLAGRLLGDVLRMVAVAVVAVAVAHVPGFRFSGGVLAALAFFGLIAAVGAMCMAIALFAALSAASVETVRGALEPPTTLVFFLCSGFVPLEAFPGWLQPVVRVNPLSTASEALRRLAGGEPAGAYVLFTLAWAAGAGVIFGVLSVRRYRRRVS</sequence>
<dbReference type="GO" id="GO:0046677">
    <property type="term" value="P:response to antibiotic"/>
    <property type="evidence" value="ECO:0007669"/>
    <property type="project" value="UniProtKB-KW"/>
</dbReference>
<feature type="domain" description="ABC transmembrane type-2" evidence="7">
    <location>
        <begin position="16"/>
        <end position="244"/>
    </location>
</feature>
<comment type="subcellular location">
    <subcellularLocation>
        <location evidence="6">Cell membrane</location>
        <topology evidence="6">Multi-pass membrane protein</topology>
    </subcellularLocation>
    <subcellularLocation>
        <location evidence="1">Membrane</location>
        <topology evidence="1">Multi-pass membrane protein</topology>
    </subcellularLocation>
</comment>
<feature type="transmembrane region" description="Helical" evidence="6">
    <location>
        <begin position="129"/>
        <end position="159"/>
    </location>
</feature>
<gene>
    <name evidence="8" type="ORF">FHU36_004362</name>
</gene>
<keyword evidence="2 6" id="KW-0812">Transmembrane</keyword>
<feature type="transmembrane region" description="Helical" evidence="6">
    <location>
        <begin position="171"/>
        <end position="190"/>
    </location>
</feature>
<comment type="caution">
    <text evidence="8">The sequence shown here is derived from an EMBL/GenBank/DDBJ whole genome shotgun (WGS) entry which is preliminary data.</text>
</comment>
<dbReference type="PIRSF" id="PIRSF006648">
    <property type="entry name" value="DrrB"/>
    <property type="match status" value="1"/>
</dbReference>
<dbReference type="InterPro" id="IPR000412">
    <property type="entry name" value="ABC_2_transport"/>
</dbReference>
<keyword evidence="6" id="KW-1003">Cell membrane</keyword>
<reference evidence="8 9" key="1">
    <citation type="submission" date="2020-08" db="EMBL/GenBank/DDBJ databases">
        <title>Sequencing the genomes of 1000 actinobacteria strains.</title>
        <authorList>
            <person name="Klenk H.-P."/>
        </authorList>
    </citation>
    <scope>NUCLEOTIDE SEQUENCE [LARGE SCALE GENOMIC DNA]</scope>
    <source>
        <strain evidence="8 9">DSM 45913</strain>
    </source>
</reference>
<accession>A0A7X0C3I1</accession>
<feature type="transmembrane region" description="Helical" evidence="6">
    <location>
        <begin position="95"/>
        <end position="117"/>
    </location>
</feature>
<comment type="similarity">
    <text evidence="6">Belongs to the ABC-2 integral membrane protein family.</text>
</comment>
<evidence type="ECO:0000313" key="8">
    <source>
        <dbReference type="EMBL" id="MBB6347817.1"/>
    </source>
</evidence>
<dbReference type="Pfam" id="PF01061">
    <property type="entry name" value="ABC2_membrane"/>
    <property type="match status" value="1"/>
</dbReference>
<evidence type="ECO:0000256" key="1">
    <source>
        <dbReference type="ARBA" id="ARBA00004141"/>
    </source>
</evidence>
<feature type="transmembrane region" description="Helical" evidence="6">
    <location>
        <begin position="215"/>
        <end position="238"/>
    </location>
</feature>
<evidence type="ECO:0000256" key="6">
    <source>
        <dbReference type="RuleBase" id="RU361157"/>
    </source>
</evidence>
<evidence type="ECO:0000256" key="2">
    <source>
        <dbReference type="ARBA" id="ARBA00022692"/>
    </source>
</evidence>
<keyword evidence="5" id="KW-0046">Antibiotic resistance</keyword>
<keyword evidence="9" id="KW-1185">Reference proteome</keyword>
<dbReference type="GO" id="GO:0043190">
    <property type="term" value="C:ATP-binding cassette (ABC) transporter complex"/>
    <property type="evidence" value="ECO:0007669"/>
    <property type="project" value="InterPro"/>
</dbReference>
<dbReference type="InterPro" id="IPR051784">
    <property type="entry name" value="Nod_factor_ABC_transporter"/>
</dbReference>
<dbReference type="InterPro" id="IPR047817">
    <property type="entry name" value="ABC2_TM_bact-type"/>
</dbReference>